<dbReference type="GeneID" id="19323360"/>
<evidence type="ECO:0000313" key="5">
    <source>
        <dbReference type="Proteomes" id="UP000014074"/>
    </source>
</evidence>
<feature type="chain" id="PRO_5004462949" evidence="3">
    <location>
        <begin position="33"/>
        <end position="575"/>
    </location>
</feature>
<feature type="compositionally biased region" description="Pro residues" evidence="1">
    <location>
        <begin position="466"/>
        <end position="489"/>
    </location>
</feature>
<evidence type="ECO:0000256" key="2">
    <source>
        <dbReference type="SAM" id="Phobius"/>
    </source>
</evidence>
<gene>
    <name evidence="4" type="ORF">UCRPA7_3049</name>
</gene>
<feature type="signal peptide" evidence="3">
    <location>
        <begin position="1"/>
        <end position="32"/>
    </location>
</feature>
<feature type="compositionally biased region" description="Basic and acidic residues" evidence="1">
    <location>
        <begin position="277"/>
        <end position="291"/>
    </location>
</feature>
<dbReference type="OrthoDB" id="5426678at2759"/>
<keyword evidence="2" id="KW-0472">Membrane</keyword>
<feature type="compositionally biased region" description="Polar residues" evidence="1">
    <location>
        <begin position="293"/>
        <end position="305"/>
    </location>
</feature>
<dbReference type="AlphaFoldDB" id="R8BQ38"/>
<keyword evidence="2" id="KW-1133">Transmembrane helix</keyword>
<dbReference type="KEGG" id="tmn:UCRPA7_3049"/>
<reference evidence="5" key="1">
    <citation type="journal article" date="2013" name="Genome Announc.">
        <title>Draft genome sequence of the ascomycete Phaeoacremonium aleophilum strain UCR-PA7, a causal agent of the esca disease complex in grapevines.</title>
        <authorList>
            <person name="Blanco-Ulate B."/>
            <person name="Rolshausen P."/>
            <person name="Cantu D."/>
        </authorList>
    </citation>
    <scope>NUCLEOTIDE SEQUENCE [LARGE SCALE GENOMIC DNA]</scope>
    <source>
        <strain evidence="5">UCR-PA7</strain>
    </source>
</reference>
<evidence type="ECO:0000313" key="4">
    <source>
        <dbReference type="EMBL" id="EOO01466.1"/>
    </source>
</evidence>
<keyword evidence="5" id="KW-1185">Reference proteome</keyword>
<evidence type="ECO:0000256" key="3">
    <source>
        <dbReference type="SAM" id="SignalP"/>
    </source>
</evidence>
<evidence type="ECO:0000256" key="1">
    <source>
        <dbReference type="SAM" id="MobiDB-lite"/>
    </source>
</evidence>
<feature type="region of interest" description="Disordered" evidence="1">
    <location>
        <begin position="277"/>
        <end position="338"/>
    </location>
</feature>
<dbReference type="RefSeq" id="XP_007913782.1">
    <property type="nucleotide sequence ID" value="XM_007915591.1"/>
</dbReference>
<feature type="compositionally biased region" description="Polar residues" evidence="1">
    <location>
        <begin position="510"/>
        <end position="523"/>
    </location>
</feature>
<feature type="compositionally biased region" description="Low complexity" evidence="1">
    <location>
        <begin position="556"/>
        <end position="569"/>
    </location>
</feature>
<dbReference type="eggNOG" id="ENOG502SSVT">
    <property type="taxonomic scope" value="Eukaryota"/>
</dbReference>
<name>R8BQ38_PHAM7</name>
<keyword evidence="2" id="KW-0812">Transmembrane</keyword>
<accession>R8BQ38</accession>
<proteinExistence type="predicted"/>
<sequence>MEHTTTNMSKAPSLASIRILAFLLFLVSSVSALQVTPGSKCASVCLDQQDGNSLDPAASSNSPDDMVCKDVEFYSDANGLKFKSCVECLQNSEQVNGTENDISWFLYNLRYATSVCLWGWPTHKKNVSSPCDIDYACHPLQKALETGNLNPANETEYQYCTAGDSVFQSSSVQNCIQCLQASSDQNYMSNFLIALEAGCKQQPAPGQLLGLSGAIFSDYAVNITTPPSNVTAADTKKKDNGTMTTGTIVGIAVGTGLLFLGGLALFFVYWRKQQRYKREDSGSPDPYDKPLRSGSSSITATNSGTVPHYTLDYKSEPPSYELQQQQQPQPQPPAHIVSHFSSNADYYDDLENQNRGRPLPQNQPAEITSVSHHANSALPTHPAYVPRGYIGGRPSRNSSPNQRPRPKSNKPDSYAIQVYLNAQEDSKIPPPPPNPPQTRSTKPIPVAASRASQFAGPPAVSTSEPAPAPAPAPPPPPPPPQGQKKPPVPSLILPSVPRIRVPKKYPPPSIQIQDATPIENQGGNDRFAISGPLAFPDERFRNRSSSPNDRVVEHVVQPPQISPVPIGSGKSYLYG</sequence>
<dbReference type="HOGENOM" id="CLU_031222_3_1_1"/>
<dbReference type="Proteomes" id="UP000014074">
    <property type="component" value="Unassembled WGS sequence"/>
</dbReference>
<feature type="transmembrane region" description="Helical" evidence="2">
    <location>
        <begin position="248"/>
        <end position="270"/>
    </location>
</feature>
<dbReference type="EMBL" id="KB932993">
    <property type="protein sequence ID" value="EOO01466.1"/>
    <property type="molecule type" value="Genomic_DNA"/>
</dbReference>
<keyword evidence="3" id="KW-0732">Signal</keyword>
<organism evidence="4 5">
    <name type="scientific">Phaeoacremonium minimum (strain UCR-PA7)</name>
    <name type="common">Esca disease fungus</name>
    <name type="synonym">Togninia minima</name>
    <dbReference type="NCBI Taxonomy" id="1286976"/>
    <lineage>
        <taxon>Eukaryota</taxon>
        <taxon>Fungi</taxon>
        <taxon>Dikarya</taxon>
        <taxon>Ascomycota</taxon>
        <taxon>Pezizomycotina</taxon>
        <taxon>Sordariomycetes</taxon>
        <taxon>Sordariomycetidae</taxon>
        <taxon>Togniniales</taxon>
        <taxon>Togniniaceae</taxon>
        <taxon>Phaeoacremonium</taxon>
    </lineage>
</organism>
<feature type="region of interest" description="Disordered" evidence="1">
    <location>
        <begin position="371"/>
        <end position="575"/>
    </location>
</feature>
<protein>
    <submittedName>
        <fullName evidence="4">Putative exo-alpha-sialidase neuraminidase protein</fullName>
    </submittedName>
</protein>